<dbReference type="InParanoid" id="A0A2N3NEK0"/>
<comment type="function">
    <text evidence="6">Functions as a nucleotide exchange factor (NEF) for Hsp70 chaperones which accelerates the release of ADP. Required for fully efficient Hsp70-mediated folding of proteins.</text>
</comment>
<keyword evidence="9" id="KW-1185">Reference proteome</keyword>
<dbReference type="FunCoup" id="A0A2N3NEK0">
    <property type="interactions" value="197"/>
</dbReference>
<evidence type="ECO:0000256" key="3">
    <source>
        <dbReference type="ARBA" id="ARBA00022490"/>
    </source>
</evidence>
<dbReference type="VEuPathDB" id="FungiDB:jhhlp_002588"/>
<comment type="subcellular location">
    <subcellularLocation>
        <location evidence="1">Cytoplasm</location>
    </subcellularLocation>
</comment>
<accession>A0A2N3NEK0</accession>
<evidence type="ECO:0000259" key="7">
    <source>
        <dbReference type="Pfam" id="PF08609"/>
    </source>
</evidence>
<dbReference type="InterPro" id="IPR050693">
    <property type="entry name" value="Hsp70_NEF-Inhibitors"/>
</dbReference>
<dbReference type="GO" id="GO:0000774">
    <property type="term" value="F:adenyl-nucleotide exchange factor activity"/>
    <property type="evidence" value="ECO:0007669"/>
    <property type="project" value="TreeGrafter"/>
</dbReference>
<dbReference type="InterPro" id="IPR013918">
    <property type="entry name" value="Nucleotide_exch_fac_Fes1"/>
</dbReference>
<dbReference type="PANTHER" id="PTHR19316:SF18">
    <property type="entry name" value="HSP70-BINDING PROTEIN 1"/>
    <property type="match status" value="1"/>
</dbReference>
<comment type="caution">
    <text evidence="8">The sequence shown here is derived from an EMBL/GenBank/DDBJ whole genome shotgun (WGS) entry which is preliminary data.</text>
</comment>
<sequence length="211" mass="23039">MAQDPRLNDLLKWSIQNQDGPDGTPAANRTPLDPKLLEALFGGPSEAELMKAAMDLITSTDPEVTLEAKLTAFDNFEQLIENLDNANNIANLELWTPLLGCLAHENAELRKMAAWCVGTAVQNNIKSQEKLLAMNGIPKLIDMALNDAEDTAVRRKAIYALSSATRNYQAAMDSCTAELEKRGHKHGKIDSMNMDAVDTVMNSLKKIAGTS</sequence>
<dbReference type="Pfam" id="PF08609">
    <property type="entry name" value="Fes1"/>
    <property type="match status" value="1"/>
</dbReference>
<name>A0A2N3NEK0_9PEZI</name>
<dbReference type="InterPro" id="IPR011989">
    <property type="entry name" value="ARM-like"/>
</dbReference>
<comment type="similarity">
    <text evidence="2">Belongs to the FES1 family.</text>
</comment>
<dbReference type="GO" id="GO:0005783">
    <property type="term" value="C:endoplasmic reticulum"/>
    <property type="evidence" value="ECO:0007669"/>
    <property type="project" value="TreeGrafter"/>
</dbReference>
<dbReference type="OrthoDB" id="10250458at2759"/>
<dbReference type="Gene3D" id="1.25.10.10">
    <property type="entry name" value="Leucine-rich Repeat Variant"/>
    <property type="match status" value="1"/>
</dbReference>
<organism evidence="8 9">
    <name type="scientific">Lomentospora prolificans</name>
    <dbReference type="NCBI Taxonomy" id="41688"/>
    <lineage>
        <taxon>Eukaryota</taxon>
        <taxon>Fungi</taxon>
        <taxon>Dikarya</taxon>
        <taxon>Ascomycota</taxon>
        <taxon>Pezizomycotina</taxon>
        <taxon>Sordariomycetes</taxon>
        <taxon>Hypocreomycetidae</taxon>
        <taxon>Microascales</taxon>
        <taxon>Microascaceae</taxon>
        <taxon>Lomentospora</taxon>
    </lineage>
</organism>
<keyword evidence="5" id="KW-0810">Translation regulation</keyword>
<protein>
    <recommendedName>
        <fullName evidence="7">Nucleotide exchange factor Fes1 domain-containing protein</fullName>
    </recommendedName>
</protein>
<evidence type="ECO:0000256" key="5">
    <source>
        <dbReference type="ARBA" id="ARBA00022845"/>
    </source>
</evidence>
<dbReference type="STRING" id="41688.A0A2N3NEK0"/>
<feature type="domain" description="Nucleotide exchange factor Fes1" evidence="7">
    <location>
        <begin position="7"/>
        <end position="89"/>
    </location>
</feature>
<proteinExistence type="inferred from homology"/>
<reference evidence="8 9" key="1">
    <citation type="journal article" date="2017" name="G3 (Bethesda)">
        <title>First Draft Genome Sequence of the Pathogenic Fungus Lomentospora prolificans (Formerly Scedosporium prolificans).</title>
        <authorList>
            <person name="Luo R."/>
            <person name="Zimin A."/>
            <person name="Workman R."/>
            <person name="Fan Y."/>
            <person name="Pertea G."/>
            <person name="Grossman N."/>
            <person name="Wear M.P."/>
            <person name="Jia B."/>
            <person name="Miller H."/>
            <person name="Casadevall A."/>
            <person name="Timp W."/>
            <person name="Zhang S.X."/>
            <person name="Salzberg S.L."/>
        </authorList>
    </citation>
    <scope>NUCLEOTIDE SEQUENCE [LARGE SCALE GENOMIC DNA]</scope>
    <source>
        <strain evidence="8 9">JHH-5317</strain>
    </source>
</reference>
<evidence type="ECO:0000313" key="8">
    <source>
        <dbReference type="EMBL" id="PKS10831.1"/>
    </source>
</evidence>
<dbReference type="Proteomes" id="UP000233524">
    <property type="component" value="Unassembled WGS sequence"/>
</dbReference>
<dbReference type="InterPro" id="IPR016024">
    <property type="entry name" value="ARM-type_fold"/>
</dbReference>
<evidence type="ECO:0000256" key="6">
    <source>
        <dbReference type="ARBA" id="ARBA00024912"/>
    </source>
</evidence>
<dbReference type="GO" id="GO:0006417">
    <property type="term" value="P:regulation of translation"/>
    <property type="evidence" value="ECO:0007669"/>
    <property type="project" value="UniProtKB-KW"/>
</dbReference>
<dbReference type="PANTHER" id="PTHR19316">
    <property type="entry name" value="PROTEIN FOLDING REGULATOR"/>
    <property type="match status" value="1"/>
</dbReference>
<gene>
    <name evidence="8" type="ORF">jhhlp_002588</name>
</gene>
<evidence type="ECO:0000256" key="1">
    <source>
        <dbReference type="ARBA" id="ARBA00004496"/>
    </source>
</evidence>
<keyword evidence="3" id="KW-0963">Cytoplasm</keyword>
<keyword evidence="4" id="KW-0677">Repeat</keyword>
<dbReference type="FunFam" id="1.25.10.10:FF:000434">
    <property type="entry name" value="Hsp70 nucleotide exchange factor fes1"/>
    <property type="match status" value="1"/>
</dbReference>
<dbReference type="EMBL" id="NLAX01000008">
    <property type="protein sequence ID" value="PKS10831.1"/>
    <property type="molecule type" value="Genomic_DNA"/>
</dbReference>
<evidence type="ECO:0000313" key="9">
    <source>
        <dbReference type="Proteomes" id="UP000233524"/>
    </source>
</evidence>
<evidence type="ECO:0000256" key="2">
    <source>
        <dbReference type="ARBA" id="ARBA00011045"/>
    </source>
</evidence>
<dbReference type="AlphaFoldDB" id="A0A2N3NEK0"/>
<dbReference type="SUPFAM" id="SSF48371">
    <property type="entry name" value="ARM repeat"/>
    <property type="match status" value="1"/>
</dbReference>
<evidence type="ECO:0000256" key="4">
    <source>
        <dbReference type="ARBA" id="ARBA00022737"/>
    </source>
</evidence>